<dbReference type="AlphaFoldDB" id="M0B3X7"/>
<dbReference type="STRING" id="29540.C481_02987"/>
<feature type="compositionally biased region" description="Polar residues" evidence="1">
    <location>
        <begin position="27"/>
        <end position="53"/>
    </location>
</feature>
<dbReference type="eggNOG" id="ENOG502N66A">
    <property type="taxonomic scope" value="Archaea"/>
</dbReference>
<protein>
    <submittedName>
        <fullName evidence="2">Uncharacterized protein</fullName>
    </submittedName>
</protein>
<reference evidence="2 3" key="1">
    <citation type="journal article" date="2014" name="PLoS Genet.">
        <title>Phylogenetically driven sequencing of extremely halophilic archaea reveals strategies for static and dynamic osmo-response.</title>
        <authorList>
            <person name="Becker E.A."/>
            <person name="Seitzer P.M."/>
            <person name="Tritt A."/>
            <person name="Larsen D."/>
            <person name="Krusor M."/>
            <person name="Yao A.I."/>
            <person name="Wu D."/>
            <person name="Madern D."/>
            <person name="Eisen J.A."/>
            <person name="Darling A.E."/>
            <person name="Facciotti M.T."/>
        </authorList>
    </citation>
    <scope>NUCLEOTIDE SEQUENCE [LARGE SCALE GENOMIC DNA]</scope>
    <source>
        <strain evidence="2 3">DSM 12278</strain>
    </source>
</reference>
<evidence type="ECO:0000256" key="1">
    <source>
        <dbReference type="SAM" id="MobiDB-lite"/>
    </source>
</evidence>
<keyword evidence="3" id="KW-1185">Reference proteome</keyword>
<evidence type="ECO:0000313" key="2">
    <source>
        <dbReference type="EMBL" id="ELZ05247.1"/>
    </source>
</evidence>
<accession>M0B3X7</accession>
<gene>
    <name evidence="2" type="ORF">C481_02987</name>
</gene>
<sequence length="119" mass="12537">MALSMTDGTGPEYSTNTAGGTEKSRNDTVSTDSARTAVTFETNDSADGDQGSQPERDAVDDGQAPTDGLHEALRNAERDLREIDEQLPGPLTLNDSLTELRTTADAYARLGPACCNSGD</sequence>
<proteinExistence type="predicted"/>
<organism evidence="2 3">
    <name type="scientific">Natrialba asiatica (strain ATCC 700177 / DSM 12278 / JCM 9576 / FERM P-10747 / NBRC 102637 / 172P1)</name>
    <dbReference type="NCBI Taxonomy" id="29540"/>
    <lineage>
        <taxon>Archaea</taxon>
        <taxon>Methanobacteriati</taxon>
        <taxon>Methanobacteriota</taxon>
        <taxon>Stenosarchaea group</taxon>
        <taxon>Halobacteria</taxon>
        <taxon>Halobacteriales</taxon>
        <taxon>Natrialbaceae</taxon>
        <taxon>Natrialba</taxon>
    </lineage>
</organism>
<name>M0B3X7_NATA1</name>
<dbReference type="Proteomes" id="UP000011554">
    <property type="component" value="Unassembled WGS sequence"/>
</dbReference>
<dbReference type="EMBL" id="AOIO01000009">
    <property type="protein sequence ID" value="ELZ05247.1"/>
    <property type="molecule type" value="Genomic_DNA"/>
</dbReference>
<comment type="caution">
    <text evidence="2">The sequence shown here is derived from an EMBL/GenBank/DDBJ whole genome shotgun (WGS) entry which is preliminary data.</text>
</comment>
<feature type="region of interest" description="Disordered" evidence="1">
    <location>
        <begin position="1"/>
        <end position="70"/>
    </location>
</feature>
<dbReference type="PATRIC" id="fig|29540.5.peg.618"/>
<evidence type="ECO:0000313" key="3">
    <source>
        <dbReference type="Proteomes" id="UP000011554"/>
    </source>
</evidence>